<dbReference type="InterPro" id="IPR036374">
    <property type="entry name" value="OxRdtase_Mopterin-bd_sf"/>
</dbReference>
<dbReference type="InterPro" id="IPR000572">
    <property type="entry name" value="OxRdtase_Mopterin-bd_dom"/>
</dbReference>
<accession>A0AAU7JQM3</accession>
<dbReference type="GO" id="GO:0016491">
    <property type="term" value="F:oxidoreductase activity"/>
    <property type="evidence" value="ECO:0007669"/>
    <property type="project" value="InterPro"/>
</dbReference>
<keyword evidence="1" id="KW-0472">Membrane</keyword>
<evidence type="ECO:0000313" key="3">
    <source>
        <dbReference type="EMBL" id="XBO42470.1"/>
    </source>
</evidence>
<evidence type="ECO:0000256" key="1">
    <source>
        <dbReference type="SAM" id="Phobius"/>
    </source>
</evidence>
<dbReference type="Pfam" id="PF00174">
    <property type="entry name" value="Oxidored_molyb"/>
    <property type="match status" value="1"/>
</dbReference>
<dbReference type="PRINTS" id="PR00407">
    <property type="entry name" value="EUMOPTERIN"/>
</dbReference>
<feature type="transmembrane region" description="Helical" evidence="1">
    <location>
        <begin position="118"/>
        <end position="140"/>
    </location>
</feature>
<dbReference type="SUPFAM" id="SSF81342">
    <property type="entry name" value="Transmembrane di-heme cytochromes"/>
    <property type="match status" value="1"/>
</dbReference>
<dbReference type="Gene3D" id="3.90.420.10">
    <property type="entry name" value="Oxidoreductase, molybdopterin-binding domain"/>
    <property type="match status" value="1"/>
</dbReference>
<proteinExistence type="predicted"/>
<feature type="transmembrane region" description="Helical" evidence="1">
    <location>
        <begin position="76"/>
        <end position="97"/>
    </location>
</feature>
<dbReference type="RefSeq" id="WP_406829890.1">
    <property type="nucleotide sequence ID" value="NZ_CP157483.1"/>
</dbReference>
<dbReference type="InterPro" id="IPR016174">
    <property type="entry name" value="Di-haem_cyt_TM"/>
</dbReference>
<protein>
    <submittedName>
        <fullName evidence="3">Molybdopterin-dependent oxidoreductase</fullName>
    </submittedName>
</protein>
<sequence length="389" mass="40976">MSGTRVTDALTRLLDRAPTPEDFTSDARTPQLTARVGTWLGVCFLVAFLTGVWSHVAQLPNPLVPLPTRPIWLYRVTQGVHVAAGTAAVPLLLVKLWSVFPQLFRRPPTATRARLLDAAERVSILVLVSSASLQLVTGLANSAQWYPWSFSFRATHFALGWVAMGSLLVHIAVKLPVIRSAWLGPEVVPDPGAVSRRSILRVTWAAAGIAVVSSAASGVPGVRHLSVLATRSGTGPGGVPINKTAVAAGVATTATDPTFALTIVGGRTQVHLTRAELEAMPQTTATLPIACVEGWSATGTWGGVRISDLMALVDAPTGAAVLVESLQRGGASSRSRLPGNVAADPQAILALTLAGERLSLDHGYPCRIIAPNRPGALQTKWVNRLEVQA</sequence>
<feature type="domain" description="Oxidoreductase molybdopterin-binding" evidence="2">
    <location>
        <begin position="256"/>
        <end position="388"/>
    </location>
</feature>
<dbReference type="PANTHER" id="PTHR43032:SF2">
    <property type="entry name" value="BLL0505 PROTEIN"/>
    <property type="match status" value="1"/>
</dbReference>
<feature type="transmembrane region" description="Helical" evidence="1">
    <location>
        <begin position="36"/>
        <end position="56"/>
    </location>
</feature>
<gene>
    <name evidence="3" type="ORF">ABEG17_12895</name>
</gene>
<evidence type="ECO:0000259" key="2">
    <source>
        <dbReference type="Pfam" id="PF00174"/>
    </source>
</evidence>
<dbReference type="CDD" id="cd00321">
    <property type="entry name" value="SO_family_Moco"/>
    <property type="match status" value="1"/>
</dbReference>
<dbReference type="GO" id="GO:0022904">
    <property type="term" value="P:respiratory electron transport chain"/>
    <property type="evidence" value="ECO:0007669"/>
    <property type="project" value="InterPro"/>
</dbReference>
<keyword evidence="1" id="KW-0812">Transmembrane</keyword>
<name>A0AAU7JQM3_9MICO</name>
<keyword evidence="1" id="KW-1133">Transmembrane helix</keyword>
<dbReference type="PANTHER" id="PTHR43032">
    <property type="entry name" value="PROTEIN-METHIONINE-SULFOXIDE REDUCTASE"/>
    <property type="match status" value="1"/>
</dbReference>
<dbReference type="SUPFAM" id="SSF56524">
    <property type="entry name" value="Oxidoreductase molybdopterin-binding domain"/>
    <property type="match status" value="1"/>
</dbReference>
<feature type="transmembrane region" description="Helical" evidence="1">
    <location>
        <begin position="152"/>
        <end position="173"/>
    </location>
</feature>
<dbReference type="InterPro" id="IPR008335">
    <property type="entry name" value="Mopterin_OxRdtase_euk"/>
</dbReference>
<organism evidence="3">
    <name type="scientific">Pedococcus sp. KACC 23699</name>
    <dbReference type="NCBI Taxonomy" id="3149228"/>
    <lineage>
        <taxon>Bacteria</taxon>
        <taxon>Bacillati</taxon>
        <taxon>Actinomycetota</taxon>
        <taxon>Actinomycetes</taxon>
        <taxon>Micrococcales</taxon>
        <taxon>Intrasporangiaceae</taxon>
        <taxon>Pedococcus</taxon>
    </lineage>
</organism>
<dbReference type="EMBL" id="CP157483">
    <property type="protein sequence ID" value="XBO42470.1"/>
    <property type="molecule type" value="Genomic_DNA"/>
</dbReference>
<dbReference type="AlphaFoldDB" id="A0AAU7JQM3"/>
<dbReference type="GO" id="GO:0016020">
    <property type="term" value="C:membrane"/>
    <property type="evidence" value="ECO:0007669"/>
    <property type="project" value="InterPro"/>
</dbReference>
<reference evidence="3" key="1">
    <citation type="submission" date="2024-05" db="EMBL/GenBank/DDBJ databases">
        <authorList>
            <person name="Kim S."/>
            <person name="Heo J."/>
            <person name="Choi H."/>
            <person name="Choi Y."/>
            <person name="Kwon S.-W."/>
            <person name="Kim Y."/>
        </authorList>
    </citation>
    <scope>NUCLEOTIDE SEQUENCE</scope>
    <source>
        <strain evidence="3">KACC 23699</strain>
    </source>
</reference>